<dbReference type="SUPFAM" id="SSF161093">
    <property type="entry name" value="MgtE membrane domain-like"/>
    <property type="match status" value="2"/>
</dbReference>
<evidence type="ECO:0000256" key="3">
    <source>
        <dbReference type="ARBA" id="ARBA00022448"/>
    </source>
</evidence>
<feature type="transmembrane region" description="Helical" evidence="9">
    <location>
        <begin position="272"/>
        <end position="293"/>
    </location>
</feature>
<dbReference type="PANTHER" id="PTHR16228">
    <property type="entry name" value="DIVALENT CATION TRANSPORTER SOLUTE CARRIER FAMILY 41"/>
    <property type="match status" value="1"/>
</dbReference>
<proteinExistence type="inferred from homology"/>
<dbReference type="InterPro" id="IPR036739">
    <property type="entry name" value="SLC41_membr_dom_sf"/>
</dbReference>
<comment type="subcellular location">
    <subcellularLocation>
        <location evidence="1">Membrane</location>
        <topology evidence="1">Multi-pass membrane protein</topology>
    </subcellularLocation>
</comment>
<protein>
    <recommendedName>
        <fullName evidence="10">SLC41A/MgtE integral membrane domain-containing protein</fullName>
    </recommendedName>
</protein>
<feature type="domain" description="SLC41A/MgtE integral membrane" evidence="10">
    <location>
        <begin position="158"/>
        <end position="291"/>
    </location>
</feature>
<evidence type="ECO:0000256" key="7">
    <source>
        <dbReference type="ARBA" id="ARBA00023065"/>
    </source>
</evidence>
<evidence type="ECO:0000256" key="8">
    <source>
        <dbReference type="ARBA" id="ARBA00023136"/>
    </source>
</evidence>
<dbReference type="Proteomes" id="UP001359485">
    <property type="component" value="Unassembled WGS sequence"/>
</dbReference>
<gene>
    <name evidence="11" type="ORF">RUM44_006350</name>
</gene>
<evidence type="ECO:0000256" key="9">
    <source>
        <dbReference type="SAM" id="Phobius"/>
    </source>
</evidence>
<feature type="transmembrane region" description="Helical" evidence="9">
    <location>
        <begin position="335"/>
        <end position="355"/>
    </location>
</feature>
<evidence type="ECO:0000259" key="10">
    <source>
        <dbReference type="Pfam" id="PF01769"/>
    </source>
</evidence>
<evidence type="ECO:0000313" key="12">
    <source>
        <dbReference type="Proteomes" id="UP001359485"/>
    </source>
</evidence>
<dbReference type="InterPro" id="IPR006667">
    <property type="entry name" value="SLC41_membr_dom"/>
</dbReference>
<feature type="domain" description="SLC41A/MgtE integral membrane" evidence="10">
    <location>
        <begin position="369"/>
        <end position="509"/>
    </location>
</feature>
<feature type="transmembrane region" description="Helical" evidence="9">
    <location>
        <begin position="426"/>
        <end position="445"/>
    </location>
</feature>
<dbReference type="EMBL" id="JAWJWF010000048">
    <property type="protein sequence ID" value="KAK6619950.1"/>
    <property type="molecule type" value="Genomic_DNA"/>
</dbReference>
<comment type="caution">
    <text evidence="11">The sequence shown here is derived from an EMBL/GenBank/DDBJ whole genome shotgun (WGS) entry which is preliminary data.</text>
</comment>
<accession>A0ABR1AHX9</accession>
<keyword evidence="12" id="KW-1185">Reference proteome</keyword>
<evidence type="ECO:0000256" key="6">
    <source>
        <dbReference type="ARBA" id="ARBA00022989"/>
    </source>
</evidence>
<feature type="transmembrane region" description="Helical" evidence="9">
    <location>
        <begin position="114"/>
        <end position="139"/>
    </location>
</feature>
<feature type="transmembrane region" description="Helical" evidence="9">
    <location>
        <begin position="192"/>
        <end position="222"/>
    </location>
</feature>
<feature type="transmembrane region" description="Helical" evidence="9">
    <location>
        <begin position="300"/>
        <end position="323"/>
    </location>
</feature>
<sequence>MSKVREGYVAIEYSNETDLRVVVWLKFKNNVVKLILIEHREAYYAQFIFATEAQVMGFQNERKEGSRISNTAKLPNVASVSPLPDVVVKLNAPPPTSSSSSASSSASQRPNETFLSIGLQVLLPFLVAGMGMVGAGIYLDHVQSWPVFQNVSEIIILVPSLLGLKGNLEMTLASRLSTEANLGHMDDSKERWIMILGNLILVQCQAIVVGLLSSVVAVVMVAALRQQFNLTHTLMLCACSLITASVASLILGLITAAVISVSRFLNINPDNVATPIAASLGDITSLALLSWIASLLYESIGYWWISPTVMIFYILSIPFWFWVTKNNKYTQSVLYTGWTPVIIAMVISTLGGFILDLMVSTYKGLAVFQPVINGVGGNLVSVQSSRLSTELHKQTSLGSLPPDAKILISPINAFFSKKTYALTTRVLMSLVVPGHLVFIYTISWVQRGEVVLTPAFVTSYLIVSLIQVAILLYMSCILTHYFWSRKIDPDNSTIPYLTALGDLLGIILLGICFKFLSIIGDEQTTAP</sequence>
<evidence type="ECO:0000256" key="5">
    <source>
        <dbReference type="ARBA" id="ARBA00022842"/>
    </source>
</evidence>
<dbReference type="InterPro" id="IPR045349">
    <property type="entry name" value="SLC41A1-3"/>
</dbReference>
<reference evidence="11 12" key="1">
    <citation type="submission" date="2023-09" db="EMBL/GenBank/DDBJ databases">
        <title>Genomes of two closely related lineages of the louse Polyplax serrata with different host specificities.</title>
        <authorList>
            <person name="Martinu J."/>
            <person name="Tarabai H."/>
            <person name="Stefka J."/>
            <person name="Hypsa V."/>
        </authorList>
    </citation>
    <scope>NUCLEOTIDE SEQUENCE [LARGE SCALE GENOMIC DNA]</scope>
    <source>
        <strain evidence="11">98ZLc_SE</strain>
    </source>
</reference>
<feature type="transmembrane region" description="Helical" evidence="9">
    <location>
        <begin position="494"/>
        <end position="519"/>
    </location>
</feature>
<feature type="transmembrane region" description="Helical" evidence="9">
    <location>
        <begin position="234"/>
        <end position="260"/>
    </location>
</feature>
<feature type="transmembrane region" description="Helical" evidence="9">
    <location>
        <begin position="457"/>
        <end position="482"/>
    </location>
</feature>
<evidence type="ECO:0000313" key="11">
    <source>
        <dbReference type="EMBL" id="KAK6619950.1"/>
    </source>
</evidence>
<dbReference type="Gene3D" id="1.10.357.20">
    <property type="entry name" value="SLC41 divalent cation transporters, integral membrane domain"/>
    <property type="match status" value="2"/>
</dbReference>
<evidence type="ECO:0000256" key="1">
    <source>
        <dbReference type="ARBA" id="ARBA00004141"/>
    </source>
</evidence>
<dbReference type="PANTHER" id="PTHR16228:SF7">
    <property type="entry name" value="SLC41A_MGTE INTEGRAL MEMBRANE DOMAIN-CONTAINING PROTEIN"/>
    <property type="match status" value="1"/>
</dbReference>
<keyword evidence="4 9" id="KW-0812">Transmembrane</keyword>
<organism evidence="11 12">
    <name type="scientific">Polyplax serrata</name>
    <name type="common">Common mouse louse</name>
    <dbReference type="NCBI Taxonomy" id="468196"/>
    <lineage>
        <taxon>Eukaryota</taxon>
        <taxon>Metazoa</taxon>
        <taxon>Ecdysozoa</taxon>
        <taxon>Arthropoda</taxon>
        <taxon>Hexapoda</taxon>
        <taxon>Insecta</taxon>
        <taxon>Pterygota</taxon>
        <taxon>Neoptera</taxon>
        <taxon>Paraneoptera</taxon>
        <taxon>Psocodea</taxon>
        <taxon>Troctomorpha</taxon>
        <taxon>Phthiraptera</taxon>
        <taxon>Anoplura</taxon>
        <taxon>Polyplacidae</taxon>
        <taxon>Polyplax</taxon>
    </lineage>
</organism>
<comment type="similarity">
    <text evidence="2">Belongs to the SLC41A transporter family.</text>
</comment>
<dbReference type="Pfam" id="PF01769">
    <property type="entry name" value="MgtE"/>
    <property type="match status" value="2"/>
</dbReference>
<evidence type="ECO:0000256" key="4">
    <source>
        <dbReference type="ARBA" id="ARBA00022692"/>
    </source>
</evidence>
<evidence type="ECO:0000256" key="2">
    <source>
        <dbReference type="ARBA" id="ARBA00009749"/>
    </source>
</evidence>
<keyword evidence="6 9" id="KW-1133">Transmembrane helix</keyword>
<keyword evidence="7" id="KW-0406">Ion transport</keyword>
<keyword evidence="3" id="KW-0813">Transport</keyword>
<keyword evidence="5" id="KW-0460">Magnesium</keyword>
<name>A0ABR1AHX9_POLSC</name>
<keyword evidence="8 9" id="KW-0472">Membrane</keyword>